<evidence type="ECO:0000256" key="1">
    <source>
        <dbReference type="SAM" id="MobiDB-lite"/>
    </source>
</evidence>
<reference evidence="3 4" key="1">
    <citation type="submission" date="2022-12" db="EMBL/GenBank/DDBJ databases">
        <title>Genomic features and morphological characterization of a novel Knufia sp. strain isolated from spacecraft assembly facility.</title>
        <authorList>
            <person name="Teixeira M."/>
            <person name="Chander A.M."/>
            <person name="Stajich J.E."/>
            <person name="Venkateswaran K."/>
        </authorList>
    </citation>
    <scope>NUCLEOTIDE SEQUENCE [LARGE SCALE GENOMIC DNA]</scope>
    <source>
        <strain evidence="3 4">FJI-L2-BK-P2</strain>
    </source>
</reference>
<feature type="region of interest" description="Disordered" evidence="1">
    <location>
        <begin position="234"/>
        <end position="271"/>
    </location>
</feature>
<organism evidence="3 4">
    <name type="scientific">Knufia fluminis</name>
    <dbReference type="NCBI Taxonomy" id="191047"/>
    <lineage>
        <taxon>Eukaryota</taxon>
        <taxon>Fungi</taxon>
        <taxon>Dikarya</taxon>
        <taxon>Ascomycota</taxon>
        <taxon>Pezizomycotina</taxon>
        <taxon>Eurotiomycetes</taxon>
        <taxon>Chaetothyriomycetidae</taxon>
        <taxon>Chaetothyriales</taxon>
        <taxon>Trichomeriaceae</taxon>
        <taxon>Knufia</taxon>
    </lineage>
</organism>
<dbReference type="AlphaFoldDB" id="A0AAN8ESS1"/>
<dbReference type="InterPro" id="IPR036047">
    <property type="entry name" value="F-box-like_dom_sf"/>
</dbReference>
<feature type="domain" description="F-box" evidence="2">
    <location>
        <begin position="1"/>
        <end position="45"/>
    </location>
</feature>
<dbReference type="InterPro" id="IPR001810">
    <property type="entry name" value="F-box_dom"/>
</dbReference>
<dbReference type="SUPFAM" id="SSF81383">
    <property type="entry name" value="F-box domain"/>
    <property type="match status" value="1"/>
</dbReference>
<comment type="caution">
    <text evidence="3">The sequence shown here is derived from an EMBL/GenBank/DDBJ whole genome shotgun (WGS) entry which is preliminary data.</text>
</comment>
<evidence type="ECO:0000313" key="4">
    <source>
        <dbReference type="Proteomes" id="UP001316803"/>
    </source>
</evidence>
<accession>A0AAN8ESS1</accession>
<name>A0AAN8ESS1_9EURO</name>
<protein>
    <recommendedName>
        <fullName evidence="2">F-box domain-containing protein</fullName>
    </recommendedName>
</protein>
<dbReference type="EMBL" id="JAKLMC020000013">
    <property type="protein sequence ID" value="KAK5952801.1"/>
    <property type="molecule type" value="Genomic_DNA"/>
</dbReference>
<evidence type="ECO:0000313" key="3">
    <source>
        <dbReference type="EMBL" id="KAK5952801.1"/>
    </source>
</evidence>
<sequence>MALESLPPEIRARIFDFLNHDSLTRLMRANKALHQHVEPLIWTKIELHRPGYHEYYQYEEEFDFAVNRDFHSNRLYHALNLDSYYLEDEYDRQDDAYCESAFWFFKTFTEAMSSADPWTRAHYKTLAQKVRFLCLTVELNRDELRIDNCWSVLALFQNLEHLELIVKWPYDFHIWDAATDAFQSEDHLPLTKLHTLHLRGYVPKKLVIYLCQRASTIEDLELALLDRPIGGINRYCRENPPPGPDEPSPDDDASSSSSIDISSSASDESFDHEQIAPRALAALLDTDLLNSFTSLTHLSLIRPAESSKGDQHHHEPDVYVSPVSEQQILEEWRRLMAACRSSLEHLVIDQRPMAEEIEADSTGDAEYLILYPYGPGYRNFVERVLPILLGDEAAEFPKLKSIRLYGFDVPSDIEEGYLKRRPSRMTPLYRIGETLVGKVEARFGALGVNVESGLGRRMIYEDEDGTVRSIGADGFGGRMIEANEAFRA</sequence>
<gene>
    <name evidence="3" type="ORF">OHC33_005920</name>
</gene>
<feature type="compositionally biased region" description="Low complexity" evidence="1">
    <location>
        <begin position="254"/>
        <end position="267"/>
    </location>
</feature>
<evidence type="ECO:0000259" key="2">
    <source>
        <dbReference type="PROSITE" id="PS50181"/>
    </source>
</evidence>
<dbReference type="Proteomes" id="UP001316803">
    <property type="component" value="Unassembled WGS sequence"/>
</dbReference>
<dbReference type="Pfam" id="PF12937">
    <property type="entry name" value="F-box-like"/>
    <property type="match status" value="1"/>
</dbReference>
<proteinExistence type="predicted"/>
<keyword evidence="4" id="KW-1185">Reference proteome</keyword>
<dbReference type="PROSITE" id="PS50181">
    <property type="entry name" value="FBOX"/>
    <property type="match status" value="1"/>
</dbReference>